<dbReference type="SUPFAM" id="SSF51197">
    <property type="entry name" value="Clavaminate synthase-like"/>
    <property type="match status" value="1"/>
</dbReference>
<proteinExistence type="predicted"/>
<evidence type="ECO:0008006" key="2">
    <source>
        <dbReference type="Google" id="ProtNLM"/>
    </source>
</evidence>
<reference evidence="1" key="1">
    <citation type="submission" date="2018-05" db="EMBL/GenBank/DDBJ databases">
        <authorList>
            <person name="Lanie J.A."/>
            <person name="Ng W.-L."/>
            <person name="Kazmierczak K.M."/>
            <person name="Andrzejewski T.M."/>
            <person name="Davidsen T.M."/>
            <person name="Wayne K.J."/>
            <person name="Tettelin H."/>
            <person name="Glass J.I."/>
            <person name="Rusch D."/>
            <person name="Podicherti R."/>
            <person name="Tsui H.-C.T."/>
            <person name="Winkler M.E."/>
        </authorList>
    </citation>
    <scope>NUCLEOTIDE SEQUENCE</scope>
</reference>
<evidence type="ECO:0000313" key="1">
    <source>
        <dbReference type="EMBL" id="SVC39696.1"/>
    </source>
</evidence>
<accession>A0A382LT21</accession>
<sequence length="269" mass="30934">MHKDWKALKRAFVDDGFINLSSWLDEDLVQRVLTDSLEYKGISIFERESVGDLLCHPQILEFVEFLLEVDTDQVAISPFRFWNHLSAGGVSDGGGWHVDDTYMAHRPLTELLCMYYPQKVTEDMGPTMLLPGSHRRLYTPSQTNKLGWIKGQQKVIVEAGTLVIAYASILHAKAAHFSDVPRSMVKYGYEIGDSKYGYYLTQEAYDNFRRTGLGCSLTQYAEVKDKKDAVWSSYWKFHDSYTFQDFKHQIGVVGRELRKRLEHETTPEG</sequence>
<organism evidence="1">
    <name type="scientific">marine metagenome</name>
    <dbReference type="NCBI Taxonomy" id="408172"/>
    <lineage>
        <taxon>unclassified sequences</taxon>
        <taxon>metagenomes</taxon>
        <taxon>ecological metagenomes</taxon>
    </lineage>
</organism>
<dbReference type="Pfam" id="PF05721">
    <property type="entry name" value="PhyH"/>
    <property type="match status" value="1"/>
</dbReference>
<dbReference type="Gene3D" id="2.60.120.620">
    <property type="entry name" value="q2cbj1_9rhob like domain"/>
    <property type="match status" value="1"/>
</dbReference>
<gene>
    <name evidence="1" type="ORF">METZ01_LOCUS292550</name>
</gene>
<dbReference type="AlphaFoldDB" id="A0A382LT21"/>
<dbReference type="InterPro" id="IPR008775">
    <property type="entry name" value="Phytyl_CoA_dOase-like"/>
</dbReference>
<name>A0A382LT21_9ZZZZ</name>
<dbReference type="EMBL" id="UINC01088991">
    <property type="protein sequence ID" value="SVC39696.1"/>
    <property type="molecule type" value="Genomic_DNA"/>
</dbReference>
<protein>
    <recommendedName>
        <fullName evidence="2">Phytanoyl-CoA dioxygenase</fullName>
    </recommendedName>
</protein>